<dbReference type="Proteomes" id="UP001212841">
    <property type="component" value="Unassembled WGS sequence"/>
</dbReference>
<evidence type="ECO:0000313" key="2">
    <source>
        <dbReference type="EMBL" id="KAJ3054514.1"/>
    </source>
</evidence>
<gene>
    <name evidence="2" type="ORF">HK097_001637</name>
</gene>
<dbReference type="AlphaFoldDB" id="A0AAD5SJ73"/>
<proteinExistence type="predicted"/>
<protein>
    <submittedName>
        <fullName evidence="2">Uncharacterized protein</fullName>
    </submittedName>
</protein>
<feature type="region of interest" description="Disordered" evidence="1">
    <location>
        <begin position="1"/>
        <end position="42"/>
    </location>
</feature>
<keyword evidence="3" id="KW-1185">Reference proteome</keyword>
<comment type="caution">
    <text evidence="2">The sequence shown here is derived from an EMBL/GenBank/DDBJ whole genome shotgun (WGS) entry which is preliminary data.</text>
</comment>
<accession>A0AAD5SJ73</accession>
<name>A0AAD5SJ73_9FUNG</name>
<organism evidence="2 3">
    <name type="scientific">Rhizophlyctis rosea</name>
    <dbReference type="NCBI Taxonomy" id="64517"/>
    <lineage>
        <taxon>Eukaryota</taxon>
        <taxon>Fungi</taxon>
        <taxon>Fungi incertae sedis</taxon>
        <taxon>Chytridiomycota</taxon>
        <taxon>Chytridiomycota incertae sedis</taxon>
        <taxon>Chytridiomycetes</taxon>
        <taxon>Rhizophlyctidales</taxon>
        <taxon>Rhizophlyctidaceae</taxon>
        <taxon>Rhizophlyctis</taxon>
    </lineage>
</organism>
<evidence type="ECO:0000313" key="3">
    <source>
        <dbReference type="Proteomes" id="UP001212841"/>
    </source>
</evidence>
<reference evidence="2" key="1">
    <citation type="submission" date="2020-05" db="EMBL/GenBank/DDBJ databases">
        <title>Phylogenomic resolution of chytrid fungi.</title>
        <authorList>
            <person name="Stajich J.E."/>
            <person name="Amses K."/>
            <person name="Simmons R."/>
            <person name="Seto K."/>
            <person name="Myers J."/>
            <person name="Bonds A."/>
            <person name="Quandt C.A."/>
            <person name="Barry K."/>
            <person name="Liu P."/>
            <person name="Grigoriev I."/>
            <person name="Longcore J.E."/>
            <person name="James T.Y."/>
        </authorList>
    </citation>
    <scope>NUCLEOTIDE SEQUENCE</scope>
    <source>
        <strain evidence="2">JEL0318</strain>
    </source>
</reference>
<feature type="compositionally biased region" description="Low complexity" evidence="1">
    <location>
        <begin position="8"/>
        <end position="20"/>
    </location>
</feature>
<evidence type="ECO:0000256" key="1">
    <source>
        <dbReference type="SAM" id="MobiDB-lite"/>
    </source>
</evidence>
<sequence length="174" mass="19514">MAALVALAKPVTRPVPAKAAPAPPAGLRPTKESIPANQSQSAVGRLRELAADSTVVAMVKELEQAQDHRTDELINERKLIEVRHSRQRDEIEDSILRGELSDEDAKKERTKLDRELKDHSMHILSEMDALRRKQQAALQIVGMPFFKVTEDLRTMETQKRALKKFLEFSAGVGK</sequence>
<dbReference type="EMBL" id="JADGJD010000133">
    <property type="protein sequence ID" value="KAJ3054514.1"/>
    <property type="molecule type" value="Genomic_DNA"/>
</dbReference>